<dbReference type="RefSeq" id="XP_046074867.1">
    <property type="nucleotide sequence ID" value="XM_046212582.1"/>
</dbReference>
<organism evidence="1 2">
    <name type="scientific">Talaromyces proteolyticus</name>
    <dbReference type="NCBI Taxonomy" id="1131652"/>
    <lineage>
        <taxon>Eukaryota</taxon>
        <taxon>Fungi</taxon>
        <taxon>Dikarya</taxon>
        <taxon>Ascomycota</taxon>
        <taxon>Pezizomycotina</taxon>
        <taxon>Eurotiomycetes</taxon>
        <taxon>Eurotiomycetidae</taxon>
        <taxon>Eurotiales</taxon>
        <taxon>Trichocomaceae</taxon>
        <taxon>Talaromyces</taxon>
        <taxon>Talaromyces sect. Bacilispori</taxon>
    </lineage>
</organism>
<accession>A0AAD4KW93</accession>
<gene>
    <name evidence="1" type="ORF">BGW36DRAFT_317534</name>
</gene>
<dbReference type="AlphaFoldDB" id="A0AAD4KW93"/>
<keyword evidence="2" id="KW-1185">Reference proteome</keyword>
<proteinExistence type="predicted"/>
<evidence type="ECO:0000313" key="2">
    <source>
        <dbReference type="Proteomes" id="UP001201262"/>
    </source>
</evidence>
<evidence type="ECO:0000313" key="1">
    <source>
        <dbReference type="EMBL" id="KAH8701161.1"/>
    </source>
</evidence>
<reference evidence="1" key="1">
    <citation type="submission" date="2021-12" db="EMBL/GenBank/DDBJ databases">
        <title>Convergent genome expansion in fungi linked to evolution of root-endophyte symbiosis.</title>
        <authorList>
            <consortium name="DOE Joint Genome Institute"/>
            <person name="Ke Y.-H."/>
            <person name="Bonito G."/>
            <person name="Liao H.-L."/>
            <person name="Looney B."/>
            <person name="Rojas-Flechas A."/>
            <person name="Nash J."/>
            <person name="Hameed K."/>
            <person name="Schadt C."/>
            <person name="Martin F."/>
            <person name="Crous P.W."/>
            <person name="Miettinen O."/>
            <person name="Magnuson J.K."/>
            <person name="Labbe J."/>
            <person name="Jacobson D."/>
            <person name="Doktycz M.J."/>
            <person name="Veneault-Fourrey C."/>
            <person name="Kuo A."/>
            <person name="Mondo S."/>
            <person name="Calhoun S."/>
            <person name="Riley R."/>
            <person name="Ohm R."/>
            <person name="LaButti K."/>
            <person name="Andreopoulos B."/>
            <person name="Pangilinan J."/>
            <person name="Nolan M."/>
            <person name="Tritt A."/>
            <person name="Clum A."/>
            <person name="Lipzen A."/>
            <person name="Daum C."/>
            <person name="Barry K."/>
            <person name="Grigoriev I.V."/>
            <person name="Vilgalys R."/>
        </authorList>
    </citation>
    <scope>NUCLEOTIDE SEQUENCE</scope>
    <source>
        <strain evidence="1">PMI_201</strain>
    </source>
</reference>
<name>A0AAD4KW93_9EURO</name>
<sequence>MLRVGHSFRYFQVNFRQCRAYSQGSRLGSRQQVKLRRPWLRRFATACLVYGVATHLYINLLYTHFDKEITHSSLEDSDLKRKDSINGDSDADSEEEPSFIPLTWPRLKPGELYKDTDAEWLTFVKISEDKERLRALRAELADIVRQQMSKSLHGRRLFGTPLQVTESWLIPRFPYRAPPHYERFGLEISDTEIALVSQPVLPRDGDQIWKILFPFSVSLAAFHASFYLGQKKIREMKALLRDDGHTNDTIMSIKDLDLQSDLKSPKNFNLPSFSEWEILNSNPTEEIQENSSSADEKPARNYPSHLPSSITILQNIPRPDLKPGSDLHFALSVFKLSLSRSRLLHRKIPQRGVFYFSGPVALHGPKGEFRVEATGEYDPAHKKWTTVRIYWKDITFFAQEALGNHNYDQDD</sequence>
<dbReference type="Proteomes" id="UP001201262">
    <property type="component" value="Unassembled WGS sequence"/>
</dbReference>
<dbReference type="GeneID" id="70242869"/>
<protein>
    <submittedName>
        <fullName evidence="1">Uncharacterized protein</fullName>
    </submittedName>
</protein>
<dbReference type="EMBL" id="JAJTJA010000004">
    <property type="protein sequence ID" value="KAH8701161.1"/>
    <property type="molecule type" value="Genomic_DNA"/>
</dbReference>
<comment type="caution">
    <text evidence="1">The sequence shown here is derived from an EMBL/GenBank/DDBJ whole genome shotgun (WGS) entry which is preliminary data.</text>
</comment>